<evidence type="ECO:0000313" key="2">
    <source>
        <dbReference type="EMBL" id="MDT3282966.1"/>
    </source>
</evidence>
<dbReference type="EMBL" id="JAUOES010000051">
    <property type="protein sequence ID" value="MDT3282966.1"/>
    <property type="molecule type" value="Genomic_DNA"/>
</dbReference>
<evidence type="ECO:0000313" key="3">
    <source>
        <dbReference type="Proteomes" id="UP001249505"/>
    </source>
</evidence>
<dbReference type="InterPro" id="IPR029068">
    <property type="entry name" value="Glyas_Bleomycin-R_OHBP_Dase"/>
</dbReference>
<dbReference type="Proteomes" id="UP001249505">
    <property type="component" value="Unassembled WGS sequence"/>
</dbReference>
<dbReference type="RefSeq" id="WP_306178892.1">
    <property type="nucleotide sequence ID" value="NZ_JAUOES010000051.1"/>
</dbReference>
<name>A0ABU3G5Q0_9GAMM</name>
<proteinExistence type="predicted"/>
<reference evidence="2 3" key="1">
    <citation type="submission" date="2023-07" db="EMBL/GenBank/DDBJ databases">
        <title>Novel Shewanella species isolated from Baltic Sea sediments.</title>
        <authorList>
            <person name="Martin-Rodriguez A.J."/>
        </authorList>
    </citation>
    <scope>NUCLEOTIDE SEQUENCE [LARGE SCALE GENOMIC DNA]</scope>
    <source>
        <strain evidence="2 3">SP2S1-2</strain>
    </source>
</reference>
<comment type="caution">
    <text evidence="2">The sequence shown here is derived from an EMBL/GenBank/DDBJ whole genome shotgun (WGS) entry which is preliminary data.</text>
</comment>
<dbReference type="SUPFAM" id="SSF54593">
    <property type="entry name" value="Glyoxalase/Bleomycin resistance protein/Dihydroxybiphenyl dioxygenase"/>
    <property type="match status" value="1"/>
</dbReference>
<sequence length="130" mass="14441">MKGQFVAGAVIYAKDIQRVSQFYSELAGLPVTHKEPDYVLLESPSFQLTVVALAPAIAAKIAISSPPERRENTAIKICFPVKNLVTTRKIAEQLGGKLNEPEREWLFQGNRVCDAHDPEGNIFQIRASEF</sequence>
<dbReference type="InterPro" id="IPR041581">
    <property type="entry name" value="Glyoxalase_6"/>
</dbReference>
<organism evidence="2 3">
    <name type="scientific">Shewanella scandinavica</name>
    <dbReference type="NCBI Taxonomy" id="3063538"/>
    <lineage>
        <taxon>Bacteria</taxon>
        <taxon>Pseudomonadati</taxon>
        <taxon>Pseudomonadota</taxon>
        <taxon>Gammaproteobacteria</taxon>
        <taxon>Alteromonadales</taxon>
        <taxon>Shewanellaceae</taxon>
        <taxon>Shewanella</taxon>
    </lineage>
</organism>
<protein>
    <submittedName>
        <fullName evidence="2">VOC family protein</fullName>
    </submittedName>
</protein>
<feature type="domain" description="Glyoxalase-like" evidence="1">
    <location>
        <begin position="10"/>
        <end position="125"/>
    </location>
</feature>
<evidence type="ECO:0000259" key="1">
    <source>
        <dbReference type="Pfam" id="PF18029"/>
    </source>
</evidence>
<dbReference type="Pfam" id="PF18029">
    <property type="entry name" value="Glyoxalase_6"/>
    <property type="match status" value="1"/>
</dbReference>
<accession>A0ABU3G5Q0</accession>
<keyword evidence="3" id="KW-1185">Reference proteome</keyword>
<gene>
    <name evidence="2" type="ORF">Q4Q50_22030</name>
</gene>
<dbReference type="Gene3D" id="3.10.180.10">
    <property type="entry name" value="2,3-Dihydroxybiphenyl 1,2-Dioxygenase, domain 1"/>
    <property type="match status" value="1"/>
</dbReference>